<sequence>MKRVLPFVLLLACSAPAFGQTVDSQGAQQLSDNLAHYFGKKPFDIGFVKVSVEGDAYKLAFDFKPLAEMLATQQAFKFDLTPYAMLVKPRQDARWDVSMEVSPKGSFDFVGPEGPQHVDVSISDHKFNGVYDPDLAAFASANVSIGGMTMAIRETKQQANVSIGSGTATLASTKSANGGIDFTASEKLANFVETVKVNDPEKGLSLPLAVKAPELSVDATGKGLRTKALLDLFAFIAATDDEAKLKANEVEFKSLLTAALPLWERIDGTYGFKDFEVESPVGKFGAAQLSTSVGMDGIAKDGKINYAIKASGLTVPQQMLPSWSVALLPTDLDLNFGGANIDLDSMARKTIETLDFSKDPPLPADFGDEISADFLAKTPKFVLGHSTVKNGDIEVAMEGEMTFPGKKPDANVTIDVTGYDTIVASLQEAAKTDPQASQAFTGALAIKGFAKALPDGRIEWVINAKHDGSVTVNGAMLKGPDPVVEDGQDASPGEGNSGGAGAKLQP</sequence>
<dbReference type="AlphaFoldDB" id="A0A838BC25"/>
<dbReference type="Proteomes" id="UP000558284">
    <property type="component" value="Unassembled WGS sequence"/>
</dbReference>
<gene>
    <name evidence="3" type="ORF">H0241_28895</name>
</gene>
<dbReference type="RefSeq" id="WP_181061180.1">
    <property type="nucleotide sequence ID" value="NZ_JACDTY010000021.1"/>
</dbReference>
<dbReference type="EMBL" id="JACDTY010000021">
    <property type="protein sequence ID" value="MBA1144228.1"/>
    <property type="molecule type" value="Genomic_DNA"/>
</dbReference>
<evidence type="ECO:0008006" key="5">
    <source>
        <dbReference type="Google" id="ProtNLM"/>
    </source>
</evidence>
<accession>A0A838BC25</accession>
<comment type="caution">
    <text evidence="3">The sequence shown here is derived from an EMBL/GenBank/DDBJ whole genome shotgun (WGS) entry which is preliminary data.</text>
</comment>
<evidence type="ECO:0000256" key="1">
    <source>
        <dbReference type="SAM" id="MobiDB-lite"/>
    </source>
</evidence>
<proteinExistence type="predicted"/>
<reference evidence="3 4" key="1">
    <citation type="submission" date="2020-07" db="EMBL/GenBank/DDBJ databases">
        <title>Definition of the novel symbiovar canariense within Mesorhizobium novociceri, a new species of genus Mesorhizobium nodulating Cicer canariense in the Caldera de Taburiente National Park (La Palma, Canary Islands).</title>
        <authorList>
            <person name="Leon-Barrios M."/>
            <person name="Perez-Yepez J."/>
            <person name="Flores-Felix J.D."/>
            <person name="Ramirez-Baena M.H."/>
            <person name="Pulido-Suarez L."/>
            <person name="Igual J.M."/>
            <person name="Velazquez E."/>
            <person name="Peix A."/>
        </authorList>
    </citation>
    <scope>NUCLEOTIDE SEQUENCE [LARGE SCALE GENOMIC DNA]</scope>
    <source>
        <strain evidence="3 4">CCANP35</strain>
    </source>
</reference>
<feature type="region of interest" description="Disordered" evidence="1">
    <location>
        <begin position="477"/>
        <end position="506"/>
    </location>
</feature>
<protein>
    <recommendedName>
        <fullName evidence="5">DUF2125 domain-containing protein</fullName>
    </recommendedName>
</protein>
<keyword evidence="4" id="KW-1185">Reference proteome</keyword>
<feature type="compositionally biased region" description="Gly residues" evidence="1">
    <location>
        <begin position="495"/>
        <end position="506"/>
    </location>
</feature>
<feature type="chain" id="PRO_5032946052" description="DUF2125 domain-containing protein" evidence="2">
    <location>
        <begin position="20"/>
        <end position="506"/>
    </location>
</feature>
<feature type="signal peptide" evidence="2">
    <location>
        <begin position="1"/>
        <end position="19"/>
    </location>
</feature>
<evidence type="ECO:0000256" key="2">
    <source>
        <dbReference type="SAM" id="SignalP"/>
    </source>
</evidence>
<organism evidence="3 4">
    <name type="scientific">Mesorhizobium neociceri</name>
    <dbReference type="NCBI Taxonomy" id="1307853"/>
    <lineage>
        <taxon>Bacteria</taxon>
        <taxon>Pseudomonadati</taxon>
        <taxon>Pseudomonadota</taxon>
        <taxon>Alphaproteobacteria</taxon>
        <taxon>Hyphomicrobiales</taxon>
        <taxon>Phyllobacteriaceae</taxon>
        <taxon>Mesorhizobium</taxon>
    </lineage>
</organism>
<evidence type="ECO:0000313" key="3">
    <source>
        <dbReference type="EMBL" id="MBA1144228.1"/>
    </source>
</evidence>
<evidence type="ECO:0000313" key="4">
    <source>
        <dbReference type="Proteomes" id="UP000558284"/>
    </source>
</evidence>
<keyword evidence="2" id="KW-0732">Signal</keyword>
<name>A0A838BC25_9HYPH</name>